<evidence type="ECO:0000313" key="4">
    <source>
        <dbReference type="EMBL" id="AFK34154.1"/>
    </source>
</evidence>
<feature type="transmembrane region" description="Helical" evidence="3">
    <location>
        <begin position="80"/>
        <end position="98"/>
    </location>
</feature>
<organism evidence="4">
    <name type="scientific">Lotus japonicus</name>
    <name type="common">Lotus corniculatus var. japonicus</name>
    <dbReference type="NCBI Taxonomy" id="34305"/>
    <lineage>
        <taxon>Eukaryota</taxon>
        <taxon>Viridiplantae</taxon>
        <taxon>Streptophyta</taxon>
        <taxon>Embryophyta</taxon>
        <taxon>Tracheophyta</taxon>
        <taxon>Spermatophyta</taxon>
        <taxon>Magnoliopsida</taxon>
        <taxon>eudicotyledons</taxon>
        <taxon>Gunneridae</taxon>
        <taxon>Pentapetalae</taxon>
        <taxon>rosids</taxon>
        <taxon>fabids</taxon>
        <taxon>Fabales</taxon>
        <taxon>Fabaceae</taxon>
        <taxon>Papilionoideae</taxon>
        <taxon>50 kb inversion clade</taxon>
        <taxon>NPAAA clade</taxon>
        <taxon>Hologalegina</taxon>
        <taxon>robinioid clade</taxon>
        <taxon>Loteae</taxon>
        <taxon>Lotus</taxon>
    </lineage>
</organism>
<accession>I3S1L2</accession>
<evidence type="ECO:0000256" key="3">
    <source>
        <dbReference type="SAM" id="Phobius"/>
    </source>
</evidence>
<keyword evidence="2" id="KW-0813">Transport</keyword>
<dbReference type="InterPro" id="IPR050222">
    <property type="entry name" value="MATE_MdtK"/>
</dbReference>
<proteinExistence type="evidence at transcript level"/>
<dbReference type="EMBL" id="BT134359">
    <property type="protein sequence ID" value="AFK34154.1"/>
    <property type="molecule type" value="mRNA"/>
</dbReference>
<feature type="transmembrane region" description="Helical" evidence="3">
    <location>
        <begin position="136"/>
        <end position="157"/>
    </location>
</feature>
<dbReference type="GO" id="GO:0015297">
    <property type="term" value="F:antiporter activity"/>
    <property type="evidence" value="ECO:0007669"/>
    <property type="project" value="InterPro"/>
</dbReference>
<sequence length="265" mass="29803">MASLTYMISLSFGDASDVVVGQYLGANKPAEAINAKNVSYILTIVIMFFNFSLMAVPSYWTPYLFNTEPSALTLTRQGLLIASVFSFLDPVDVTLLGITKACGMQRYGLVLMFIGYYIIGLPLAFIFTFVVKLNVYGFWVGLIIATVLINVAAFFMVRSFNWIAIAKEAHKHIEFIEPPSMESKDDAFTHENISEDRQLLPATSSKKSDEEVNEYHTIETPSIDKEEKLYETPSNKHFTTVLIIQIVVLIVLIALFIMSYVHSFM</sequence>
<keyword evidence="3" id="KW-0472">Membrane</keyword>
<protein>
    <submittedName>
        <fullName evidence="4">Uncharacterized protein</fullName>
    </submittedName>
</protein>
<evidence type="ECO:0000256" key="2">
    <source>
        <dbReference type="ARBA" id="ARBA00022448"/>
    </source>
</evidence>
<dbReference type="InterPro" id="IPR002528">
    <property type="entry name" value="MATE_fam"/>
</dbReference>
<dbReference type="Pfam" id="PF01554">
    <property type="entry name" value="MatE"/>
    <property type="match status" value="1"/>
</dbReference>
<feature type="transmembrane region" description="Helical" evidence="3">
    <location>
        <begin position="238"/>
        <end position="261"/>
    </location>
</feature>
<keyword evidence="3" id="KW-1133">Transmembrane helix</keyword>
<comment type="similarity">
    <text evidence="1">Belongs to the multi antimicrobial extrusion (MATE) (TC 2.A.66.1) family.</text>
</comment>
<dbReference type="GO" id="GO:0042910">
    <property type="term" value="F:xenobiotic transmembrane transporter activity"/>
    <property type="evidence" value="ECO:0007669"/>
    <property type="project" value="InterPro"/>
</dbReference>
<reference evidence="4" key="1">
    <citation type="submission" date="2012-05" db="EMBL/GenBank/DDBJ databases">
        <authorList>
            <person name="Krishnakumar V."/>
            <person name="Cheung F."/>
            <person name="Xiao Y."/>
            <person name="Chan A."/>
            <person name="Moskal W.A."/>
            <person name="Town C.D."/>
        </authorList>
    </citation>
    <scope>NUCLEOTIDE SEQUENCE</scope>
</reference>
<name>I3S1L2_LOTJA</name>
<evidence type="ECO:0000256" key="1">
    <source>
        <dbReference type="ARBA" id="ARBA00010199"/>
    </source>
</evidence>
<dbReference type="PANTHER" id="PTHR43298">
    <property type="entry name" value="MULTIDRUG RESISTANCE PROTEIN NORM-RELATED"/>
    <property type="match status" value="1"/>
</dbReference>
<dbReference type="AlphaFoldDB" id="I3S1L2"/>
<feature type="transmembrane region" description="Helical" evidence="3">
    <location>
        <begin position="110"/>
        <end position="130"/>
    </location>
</feature>
<dbReference type="PANTHER" id="PTHR43298:SF2">
    <property type="entry name" value="FMN_FAD EXPORTER YEEO-RELATED"/>
    <property type="match status" value="1"/>
</dbReference>
<keyword evidence="3" id="KW-0812">Transmembrane</keyword>
<dbReference type="GO" id="GO:0005886">
    <property type="term" value="C:plasma membrane"/>
    <property type="evidence" value="ECO:0007669"/>
    <property type="project" value="TreeGrafter"/>
</dbReference>
<feature type="transmembrane region" description="Helical" evidence="3">
    <location>
        <begin position="38"/>
        <end position="60"/>
    </location>
</feature>